<dbReference type="AlphaFoldDB" id="A0A6H9YPD2"/>
<dbReference type="EMBL" id="WBMT01000015">
    <property type="protein sequence ID" value="KAB2344671.1"/>
    <property type="molecule type" value="Genomic_DNA"/>
</dbReference>
<dbReference type="Proteomes" id="UP000468735">
    <property type="component" value="Unassembled WGS sequence"/>
</dbReference>
<sequence>METRVDLPAAVAGAGAQQTRVDLPAGVPGGPGAPGPGDPGGPGGEPPSDKGASGLLRSGAIMAVGTLASRVTGFLRTAMLVAALGTGAVADAYNTANTVPFIVYDLLLGGILTAVVVPLIVRARERDSAYGAQYEQRLFTLAVLGLSVITAIAVLLGPVFISIYGGKMEGDQRDLAVLFARLFAVQIFFLGVSAFSGAILNTRKRFAAPMWAPVLNNIVICCTAAAFLLVSTGKVTPESISSGQITLLAAGTIGGMALQTLALWPSLRSSGFRWRPRLDFRKGELGQMGRMAIWTLAYVMITQIGFAVTTRLANAAGVEGRQEGIGDVGYTPYFNAYQLFQLPYAIIGVSVITALLPRMSEHAAAGRMGEVRDDFSNGLRLCSAVILPAAALMGVFASEITTVLFAHGNTSESDALVIANVLRAFAVALVPFAAYQLMLRVFYSMQDTRTPTFISVAVVATNITASITMYSLLPTDKIIVGIASGFAVAQTAGAIVGWVILRRRLGGMDGRRVFTAYVKLAVAIWPLIGFAYATHAIIDATLGLGLLSGLIALAVGSAGGGVLYLFFAKLLRVGEVQSMISMVAGRLPGRG</sequence>
<evidence type="ECO:0000256" key="2">
    <source>
        <dbReference type="ARBA" id="ARBA00022475"/>
    </source>
</evidence>
<evidence type="ECO:0000313" key="11">
    <source>
        <dbReference type="Proteomes" id="UP000468735"/>
    </source>
</evidence>
<evidence type="ECO:0000313" key="10">
    <source>
        <dbReference type="EMBL" id="KAB2344671.1"/>
    </source>
</evidence>
<feature type="transmembrane region" description="Helical" evidence="9">
    <location>
        <begin position="214"/>
        <end position="233"/>
    </location>
</feature>
<dbReference type="CDD" id="cd13123">
    <property type="entry name" value="MATE_MurJ_like"/>
    <property type="match status" value="1"/>
</dbReference>
<protein>
    <submittedName>
        <fullName evidence="10">Murein biosynthesis integral membrane protein MurJ</fullName>
    </submittedName>
</protein>
<keyword evidence="2" id="KW-1003">Cell membrane</keyword>
<dbReference type="PANTHER" id="PTHR47019">
    <property type="entry name" value="LIPID II FLIPPASE MURJ"/>
    <property type="match status" value="1"/>
</dbReference>
<dbReference type="PANTHER" id="PTHR47019:SF1">
    <property type="entry name" value="LIPID II FLIPPASE MURJ"/>
    <property type="match status" value="1"/>
</dbReference>
<evidence type="ECO:0000256" key="7">
    <source>
        <dbReference type="ARBA" id="ARBA00023136"/>
    </source>
</evidence>
<comment type="caution">
    <text evidence="10">The sequence shown here is derived from an EMBL/GenBank/DDBJ whole genome shotgun (WGS) entry which is preliminary data.</text>
</comment>
<feature type="transmembrane region" description="Helical" evidence="9">
    <location>
        <begin position="141"/>
        <end position="164"/>
    </location>
</feature>
<dbReference type="NCBIfam" id="TIGR01695">
    <property type="entry name" value="murJ_mviN"/>
    <property type="match status" value="1"/>
</dbReference>
<reference evidence="10 11" key="1">
    <citation type="submission" date="2019-09" db="EMBL/GenBank/DDBJ databases">
        <title>Actinomadura physcomitrii sp. nov., a novel actinomycete isolated from moss [Physcomitrium sphaericum (Ludw) Fuernr].</title>
        <authorList>
            <person name="Zhuang X."/>
            <person name="Liu C."/>
        </authorList>
    </citation>
    <scope>NUCLEOTIDE SEQUENCE [LARGE SCALE GENOMIC DNA]</scope>
    <source>
        <strain evidence="10 11">HMC1</strain>
    </source>
</reference>
<feature type="transmembrane region" description="Helical" evidence="9">
    <location>
        <begin position="101"/>
        <end position="121"/>
    </location>
</feature>
<name>A0A6H9YPD2_9ACTN</name>
<feature type="transmembrane region" description="Helical" evidence="9">
    <location>
        <begin position="513"/>
        <end position="538"/>
    </location>
</feature>
<keyword evidence="4" id="KW-0133">Cell shape</keyword>
<dbReference type="InterPro" id="IPR004268">
    <property type="entry name" value="MurJ"/>
</dbReference>
<dbReference type="Pfam" id="PF03023">
    <property type="entry name" value="MurJ"/>
    <property type="match status" value="1"/>
</dbReference>
<evidence type="ECO:0000256" key="5">
    <source>
        <dbReference type="ARBA" id="ARBA00022984"/>
    </source>
</evidence>
<evidence type="ECO:0000256" key="9">
    <source>
        <dbReference type="SAM" id="Phobius"/>
    </source>
</evidence>
<feature type="transmembrane region" description="Helical" evidence="9">
    <location>
        <begin position="245"/>
        <end position="267"/>
    </location>
</feature>
<evidence type="ECO:0000256" key="6">
    <source>
        <dbReference type="ARBA" id="ARBA00022989"/>
    </source>
</evidence>
<feature type="transmembrane region" description="Helical" evidence="9">
    <location>
        <begin position="417"/>
        <end position="439"/>
    </location>
</feature>
<keyword evidence="3 9" id="KW-0812">Transmembrane</keyword>
<keyword evidence="6 9" id="KW-1133">Transmembrane helix</keyword>
<dbReference type="GO" id="GO:0005886">
    <property type="term" value="C:plasma membrane"/>
    <property type="evidence" value="ECO:0007669"/>
    <property type="project" value="UniProtKB-SubCell"/>
</dbReference>
<proteinExistence type="predicted"/>
<feature type="transmembrane region" description="Helical" evidence="9">
    <location>
        <begin position="544"/>
        <end position="567"/>
    </location>
</feature>
<gene>
    <name evidence="10" type="primary">murJ</name>
    <name evidence="10" type="ORF">F8566_29040</name>
</gene>
<dbReference type="GO" id="GO:0009252">
    <property type="term" value="P:peptidoglycan biosynthetic process"/>
    <property type="evidence" value="ECO:0007669"/>
    <property type="project" value="UniProtKB-KW"/>
</dbReference>
<evidence type="ECO:0000256" key="4">
    <source>
        <dbReference type="ARBA" id="ARBA00022960"/>
    </source>
</evidence>
<dbReference type="OrthoDB" id="9786339at2"/>
<comment type="subcellular location">
    <subcellularLocation>
        <location evidence="1">Cell membrane</location>
        <topology evidence="1">Multi-pass membrane protein</topology>
    </subcellularLocation>
</comment>
<feature type="transmembrane region" description="Helical" evidence="9">
    <location>
        <begin position="176"/>
        <end position="202"/>
    </location>
</feature>
<keyword evidence="5" id="KW-0573">Peptidoglycan synthesis</keyword>
<dbReference type="GO" id="GO:0034204">
    <property type="term" value="P:lipid translocation"/>
    <property type="evidence" value="ECO:0007669"/>
    <property type="project" value="TreeGrafter"/>
</dbReference>
<feature type="transmembrane region" description="Helical" evidence="9">
    <location>
        <begin position="478"/>
        <end position="501"/>
    </location>
</feature>
<dbReference type="PRINTS" id="PR01806">
    <property type="entry name" value="VIRFACTRMVIN"/>
</dbReference>
<feature type="transmembrane region" description="Helical" evidence="9">
    <location>
        <begin position="451"/>
        <end position="472"/>
    </location>
</feature>
<keyword evidence="7 9" id="KW-0472">Membrane</keyword>
<evidence type="ECO:0000256" key="3">
    <source>
        <dbReference type="ARBA" id="ARBA00022692"/>
    </source>
</evidence>
<dbReference type="GO" id="GO:0008360">
    <property type="term" value="P:regulation of cell shape"/>
    <property type="evidence" value="ECO:0007669"/>
    <property type="project" value="UniProtKB-KW"/>
</dbReference>
<keyword evidence="11" id="KW-1185">Reference proteome</keyword>
<dbReference type="GO" id="GO:0015648">
    <property type="term" value="F:lipid-linked peptidoglycan transporter activity"/>
    <property type="evidence" value="ECO:0007669"/>
    <property type="project" value="TreeGrafter"/>
</dbReference>
<feature type="transmembrane region" description="Helical" evidence="9">
    <location>
        <begin position="288"/>
        <end position="308"/>
    </location>
</feature>
<evidence type="ECO:0000256" key="8">
    <source>
        <dbReference type="SAM" id="MobiDB-lite"/>
    </source>
</evidence>
<feature type="transmembrane region" description="Helical" evidence="9">
    <location>
        <begin position="67"/>
        <end position="89"/>
    </location>
</feature>
<feature type="transmembrane region" description="Helical" evidence="9">
    <location>
        <begin position="339"/>
        <end position="357"/>
    </location>
</feature>
<dbReference type="InterPro" id="IPR051050">
    <property type="entry name" value="Lipid_II_flippase_MurJ/MviN"/>
</dbReference>
<organism evidence="10 11">
    <name type="scientific">Actinomadura rudentiformis</name>
    <dbReference type="NCBI Taxonomy" id="359158"/>
    <lineage>
        <taxon>Bacteria</taxon>
        <taxon>Bacillati</taxon>
        <taxon>Actinomycetota</taxon>
        <taxon>Actinomycetes</taxon>
        <taxon>Streptosporangiales</taxon>
        <taxon>Thermomonosporaceae</taxon>
        <taxon>Actinomadura</taxon>
    </lineage>
</organism>
<feature type="region of interest" description="Disordered" evidence="8">
    <location>
        <begin position="1"/>
        <end position="52"/>
    </location>
</feature>
<feature type="transmembrane region" description="Helical" evidence="9">
    <location>
        <begin position="378"/>
        <end position="397"/>
    </location>
</feature>
<evidence type="ECO:0000256" key="1">
    <source>
        <dbReference type="ARBA" id="ARBA00004651"/>
    </source>
</evidence>
<accession>A0A6H9YPD2</accession>